<protein>
    <submittedName>
        <fullName evidence="5">Transcription regulator</fullName>
    </submittedName>
</protein>
<dbReference type="PROSITE" id="PS50932">
    <property type="entry name" value="HTH_LACI_2"/>
    <property type="match status" value="1"/>
</dbReference>
<dbReference type="PANTHER" id="PTHR30146">
    <property type="entry name" value="LACI-RELATED TRANSCRIPTIONAL REPRESSOR"/>
    <property type="match status" value="1"/>
</dbReference>
<dbReference type="GO" id="GO:0003700">
    <property type="term" value="F:DNA-binding transcription factor activity"/>
    <property type="evidence" value="ECO:0007669"/>
    <property type="project" value="TreeGrafter"/>
</dbReference>
<dbReference type="CDD" id="cd01392">
    <property type="entry name" value="HTH_LacI"/>
    <property type="match status" value="1"/>
</dbReference>
<keyword evidence="2" id="KW-0238">DNA-binding</keyword>
<evidence type="ECO:0000256" key="3">
    <source>
        <dbReference type="ARBA" id="ARBA00023163"/>
    </source>
</evidence>
<feature type="domain" description="HTH lacI-type" evidence="4">
    <location>
        <begin position="2"/>
        <end position="58"/>
    </location>
</feature>
<dbReference type="SUPFAM" id="SSF53822">
    <property type="entry name" value="Periplasmic binding protein-like I"/>
    <property type="match status" value="1"/>
</dbReference>
<evidence type="ECO:0000313" key="5">
    <source>
        <dbReference type="EMBL" id="KRL89585.1"/>
    </source>
</evidence>
<dbReference type="InterPro" id="IPR000843">
    <property type="entry name" value="HTH_LacI"/>
</dbReference>
<reference evidence="5 6" key="1">
    <citation type="journal article" date="2015" name="Genome Announc.">
        <title>Expanding the biotechnology potential of lactobacilli through comparative genomics of 213 strains and associated genera.</title>
        <authorList>
            <person name="Sun Z."/>
            <person name="Harris H.M."/>
            <person name="McCann A."/>
            <person name="Guo C."/>
            <person name="Argimon S."/>
            <person name="Zhang W."/>
            <person name="Yang X."/>
            <person name="Jeffery I.B."/>
            <person name="Cooney J.C."/>
            <person name="Kagawa T.F."/>
            <person name="Liu W."/>
            <person name="Song Y."/>
            <person name="Salvetti E."/>
            <person name="Wrobel A."/>
            <person name="Rasinkangas P."/>
            <person name="Parkhill J."/>
            <person name="Rea M.C."/>
            <person name="O'Sullivan O."/>
            <person name="Ritari J."/>
            <person name="Douillard F.P."/>
            <person name="Paul Ross R."/>
            <person name="Yang R."/>
            <person name="Briner A.E."/>
            <person name="Felis G.E."/>
            <person name="de Vos W.M."/>
            <person name="Barrangou R."/>
            <person name="Klaenhammer T.R."/>
            <person name="Caufield P.W."/>
            <person name="Cui Y."/>
            <person name="Zhang H."/>
            <person name="O'Toole P.W."/>
        </authorList>
    </citation>
    <scope>NUCLEOTIDE SEQUENCE [LARGE SCALE GENOMIC DNA]</scope>
    <source>
        <strain evidence="5 6">DSM 16043</strain>
    </source>
</reference>
<comment type="caution">
    <text evidence="5">The sequence shown here is derived from an EMBL/GenBank/DDBJ whole genome shotgun (WGS) entry which is preliminary data.</text>
</comment>
<evidence type="ECO:0000256" key="1">
    <source>
        <dbReference type="ARBA" id="ARBA00023015"/>
    </source>
</evidence>
<keyword evidence="6" id="KW-1185">Reference proteome</keyword>
<dbReference type="AlphaFoldDB" id="A0A0R1U8G9"/>
<gene>
    <name evidence="5" type="ORF">FC46_GL000760</name>
</gene>
<name>A0A0R1U8G9_9LACO</name>
<dbReference type="Proteomes" id="UP000051036">
    <property type="component" value="Unassembled WGS sequence"/>
</dbReference>
<dbReference type="EMBL" id="AZFM01000021">
    <property type="protein sequence ID" value="KRL89585.1"/>
    <property type="molecule type" value="Genomic_DNA"/>
</dbReference>
<sequence>MTTIKEIAEKAGYSPATVSRLLNNDTNLSITADTKNKILEIANQLGYWKNHERKKLKPTIALLYRDDDTEQLQDEYFTSLKDKVNEITKREKLEIHTFHDISELIKKATNFQGFIAIGTNKPEILEMKRLHEVLPNGVFIDTNPMPKLFDTVKPNLALTVEDAVDRVVEAGYKRVGFLGISEKLNHMRDVRNVAFNECMWKFADKIEDNYEIVYAKQYSVEEGYRSGKKFLEDMKNDKVKLPDVIISASDTLTAGLLQAFNEKGINVPKDIAVVSINNSKVANFVSPPLSSYNVDQDKMVELAMQLLIDHIMDPKRQPVEMLLNTELVVRKSFVPKGR</sequence>
<evidence type="ECO:0000259" key="4">
    <source>
        <dbReference type="PROSITE" id="PS50932"/>
    </source>
</evidence>
<evidence type="ECO:0000256" key="2">
    <source>
        <dbReference type="ARBA" id="ARBA00023125"/>
    </source>
</evidence>
<dbReference type="InterPro" id="IPR046335">
    <property type="entry name" value="LacI/GalR-like_sensor"/>
</dbReference>
<accession>A0A0R1U8G9</accession>
<dbReference type="Pfam" id="PF00356">
    <property type="entry name" value="LacI"/>
    <property type="match status" value="1"/>
</dbReference>
<proteinExistence type="predicted"/>
<dbReference type="InterPro" id="IPR010982">
    <property type="entry name" value="Lambda_DNA-bd_dom_sf"/>
</dbReference>
<keyword evidence="1" id="KW-0805">Transcription regulation</keyword>
<dbReference type="OrthoDB" id="43195at2"/>
<dbReference type="InterPro" id="IPR028082">
    <property type="entry name" value="Peripla_BP_I"/>
</dbReference>
<dbReference type="Pfam" id="PF13377">
    <property type="entry name" value="Peripla_BP_3"/>
    <property type="match status" value="1"/>
</dbReference>
<evidence type="ECO:0000313" key="6">
    <source>
        <dbReference type="Proteomes" id="UP000051036"/>
    </source>
</evidence>
<dbReference type="Gene3D" id="1.10.260.40">
    <property type="entry name" value="lambda repressor-like DNA-binding domains"/>
    <property type="match status" value="1"/>
</dbReference>
<dbReference type="GO" id="GO:0000976">
    <property type="term" value="F:transcription cis-regulatory region binding"/>
    <property type="evidence" value="ECO:0007669"/>
    <property type="project" value="TreeGrafter"/>
</dbReference>
<dbReference type="Gene3D" id="3.40.50.2300">
    <property type="match status" value="2"/>
</dbReference>
<dbReference type="SUPFAM" id="SSF47413">
    <property type="entry name" value="lambda repressor-like DNA-binding domains"/>
    <property type="match status" value="1"/>
</dbReference>
<dbReference type="SMART" id="SM00354">
    <property type="entry name" value="HTH_LACI"/>
    <property type="match status" value="1"/>
</dbReference>
<dbReference type="PANTHER" id="PTHR30146:SF149">
    <property type="entry name" value="HTH-TYPE TRANSCRIPTIONAL REGULATOR EBGR"/>
    <property type="match status" value="1"/>
</dbReference>
<keyword evidence="3" id="KW-0804">Transcription</keyword>
<dbReference type="CDD" id="cd01544">
    <property type="entry name" value="PBP1_GalR"/>
    <property type="match status" value="1"/>
</dbReference>
<dbReference type="PATRIC" id="fig|1423763.3.peg.767"/>
<dbReference type="STRING" id="1423763.FC46_GL000760"/>
<organism evidence="5 6">
    <name type="scientific">Lactobacillus kalixensis DSM 16043</name>
    <dbReference type="NCBI Taxonomy" id="1423763"/>
    <lineage>
        <taxon>Bacteria</taxon>
        <taxon>Bacillati</taxon>
        <taxon>Bacillota</taxon>
        <taxon>Bacilli</taxon>
        <taxon>Lactobacillales</taxon>
        <taxon>Lactobacillaceae</taxon>
        <taxon>Lactobacillus</taxon>
    </lineage>
</organism>